<feature type="transmembrane region" description="Helical" evidence="10">
    <location>
        <begin position="187"/>
        <end position="205"/>
    </location>
</feature>
<keyword evidence="3" id="KW-1003">Cell membrane</keyword>
<dbReference type="Proteomes" id="UP000663889">
    <property type="component" value="Unassembled WGS sequence"/>
</dbReference>
<keyword evidence="4 10" id="KW-0812">Transmembrane</keyword>
<dbReference type="Pfam" id="PF12796">
    <property type="entry name" value="Ank_2"/>
    <property type="match status" value="2"/>
</dbReference>
<keyword evidence="8" id="KW-0040">ANK repeat</keyword>
<evidence type="ECO:0000256" key="7">
    <source>
        <dbReference type="ARBA" id="ARBA00033993"/>
    </source>
</evidence>
<keyword evidence="5 10" id="KW-1133">Transmembrane helix</keyword>
<evidence type="ECO:0000256" key="6">
    <source>
        <dbReference type="ARBA" id="ARBA00023136"/>
    </source>
</evidence>
<feature type="transmembrane region" description="Helical" evidence="10">
    <location>
        <begin position="211"/>
        <end position="230"/>
    </location>
</feature>
<organism evidence="11 12">
    <name type="scientific">Rotaria sordida</name>
    <dbReference type="NCBI Taxonomy" id="392033"/>
    <lineage>
        <taxon>Eukaryota</taxon>
        <taxon>Metazoa</taxon>
        <taxon>Spiralia</taxon>
        <taxon>Gnathifera</taxon>
        <taxon>Rotifera</taxon>
        <taxon>Eurotatoria</taxon>
        <taxon>Bdelloidea</taxon>
        <taxon>Philodinida</taxon>
        <taxon>Philodinidae</taxon>
        <taxon>Rotaria</taxon>
    </lineage>
</organism>
<evidence type="ECO:0000256" key="4">
    <source>
        <dbReference type="ARBA" id="ARBA00022692"/>
    </source>
</evidence>
<gene>
    <name evidence="11" type="ORF">SEV965_LOCUS34511</name>
</gene>
<dbReference type="EMBL" id="CAJNOU010005147">
    <property type="protein sequence ID" value="CAF1468143.1"/>
    <property type="molecule type" value="Genomic_DNA"/>
</dbReference>
<feature type="transmembrane region" description="Helical" evidence="10">
    <location>
        <begin position="237"/>
        <end position="256"/>
    </location>
</feature>
<dbReference type="Pfam" id="PF00023">
    <property type="entry name" value="Ank"/>
    <property type="match status" value="1"/>
</dbReference>
<feature type="transmembrane region" description="Helical" evidence="10">
    <location>
        <begin position="465"/>
        <end position="482"/>
    </location>
</feature>
<feature type="transmembrane region" description="Helical" evidence="10">
    <location>
        <begin position="369"/>
        <end position="391"/>
    </location>
</feature>
<evidence type="ECO:0000256" key="9">
    <source>
        <dbReference type="SAM" id="MobiDB-lite"/>
    </source>
</evidence>
<comment type="catalytic activity">
    <reaction evidence="7">
        <text>urea(in) = urea(out)</text>
        <dbReference type="Rhea" id="RHEA:32799"/>
        <dbReference type="ChEBI" id="CHEBI:16199"/>
    </reaction>
</comment>
<evidence type="ECO:0000256" key="2">
    <source>
        <dbReference type="ARBA" id="ARBA00005914"/>
    </source>
</evidence>
<feature type="repeat" description="ANK" evidence="8">
    <location>
        <begin position="677"/>
        <end position="699"/>
    </location>
</feature>
<dbReference type="Pfam" id="PF03253">
    <property type="entry name" value="UT"/>
    <property type="match status" value="1"/>
</dbReference>
<comment type="caution">
    <text evidence="11">The sequence shown here is derived from an EMBL/GenBank/DDBJ whole genome shotgun (WGS) entry which is preliminary data.</text>
</comment>
<proteinExistence type="inferred from homology"/>
<dbReference type="AlphaFoldDB" id="A0A815QTH7"/>
<evidence type="ECO:0000256" key="3">
    <source>
        <dbReference type="ARBA" id="ARBA00022475"/>
    </source>
</evidence>
<feature type="region of interest" description="Disordered" evidence="9">
    <location>
        <begin position="1075"/>
        <end position="1099"/>
    </location>
</feature>
<feature type="transmembrane region" description="Helical" evidence="10">
    <location>
        <begin position="436"/>
        <end position="459"/>
    </location>
</feature>
<feature type="transmembrane region" description="Helical" evidence="10">
    <location>
        <begin position="262"/>
        <end position="281"/>
    </location>
</feature>
<accession>A0A815QTH7</accession>
<dbReference type="SUPFAM" id="SSF48403">
    <property type="entry name" value="Ankyrin repeat"/>
    <property type="match status" value="2"/>
</dbReference>
<name>A0A815QTH7_9BILA</name>
<dbReference type="GO" id="GO:0005886">
    <property type="term" value="C:plasma membrane"/>
    <property type="evidence" value="ECO:0007669"/>
    <property type="project" value="UniProtKB-SubCell"/>
</dbReference>
<keyword evidence="6 10" id="KW-0472">Membrane</keyword>
<evidence type="ECO:0000313" key="12">
    <source>
        <dbReference type="Proteomes" id="UP000663889"/>
    </source>
</evidence>
<feature type="repeat" description="ANK" evidence="8">
    <location>
        <begin position="950"/>
        <end position="982"/>
    </location>
</feature>
<evidence type="ECO:0000313" key="11">
    <source>
        <dbReference type="EMBL" id="CAF1468143.1"/>
    </source>
</evidence>
<dbReference type="Gene3D" id="1.10.3430.10">
    <property type="entry name" value="Ammonium transporter AmtB like domains"/>
    <property type="match status" value="1"/>
</dbReference>
<dbReference type="PROSITE" id="PS50088">
    <property type="entry name" value="ANK_REPEAT"/>
    <property type="match status" value="2"/>
</dbReference>
<evidence type="ECO:0000256" key="5">
    <source>
        <dbReference type="ARBA" id="ARBA00022989"/>
    </source>
</evidence>
<dbReference type="InterPro" id="IPR004937">
    <property type="entry name" value="Urea_transporter"/>
</dbReference>
<evidence type="ECO:0000256" key="10">
    <source>
        <dbReference type="SAM" id="Phobius"/>
    </source>
</evidence>
<comment type="similarity">
    <text evidence="2">Belongs to the urea transporter family.</text>
</comment>
<reference evidence="11" key="1">
    <citation type="submission" date="2021-02" db="EMBL/GenBank/DDBJ databases">
        <authorList>
            <person name="Nowell W R."/>
        </authorList>
    </citation>
    <scope>NUCLEOTIDE SEQUENCE</scope>
</reference>
<evidence type="ECO:0000256" key="1">
    <source>
        <dbReference type="ARBA" id="ARBA00004651"/>
    </source>
</evidence>
<evidence type="ECO:0000256" key="8">
    <source>
        <dbReference type="PROSITE-ProRule" id="PRU00023"/>
    </source>
</evidence>
<dbReference type="InterPro" id="IPR002110">
    <property type="entry name" value="Ankyrin_rpt"/>
</dbReference>
<feature type="compositionally biased region" description="Polar residues" evidence="9">
    <location>
        <begin position="77"/>
        <end position="91"/>
    </location>
</feature>
<dbReference type="Gene3D" id="1.25.40.20">
    <property type="entry name" value="Ankyrin repeat-containing domain"/>
    <property type="match status" value="4"/>
</dbReference>
<dbReference type="InterPro" id="IPR036770">
    <property type="entry name" value="Ankyrin_rpt-contain_sf"/>
</dbReference>
<sequence length="1099" mass="125964">MSSVSTNDIVVCKTDEIPSAFQMTAPPEQNVRFQSRNEESIEIQTPLPCITAENVSTHLNLDQDDIHDKQDERLSKTRTLPSSQYTNTESRFNGDPKKQQNIPSFTTLQKQRQQQLENDSDEFESFIDSNQYRPIPKKKYRLSYRSFIGTMSEIEEIYAQDDFLCGNKLFQHIFIFIDSVFRGIGQVMFANNPLSGIIIMIGLLIENWKLALYGLLGTCVSTLTAHMFKFNYNSIRAGLYGFNGCLVGMGIGYFSFPNSPYMIGPIVIMSIFSTIFFMVIGKILVQRLQISSFTFSFQICTWIWLLGALKYRYFFVNGTILSPNMLTTRVDKPRFLNVSFSHYSIQDNVVGFFTSIGQVYFTENPYTGIIILFGLCICSRILSFFAFFGAVTGQLTAAYLLGLPATAIHAGLWGFNSVLTCQALGGMFFVLYGYKIWFITFFGSIMTVLVQAAVSAFLAPVGMPTLTFPFTLVCWIFCLIAGSKDLIAVKLSAISIPEDHYHRFRLSKFIKTQFKFLNYFTNPSSSPDEDITIEEFTKIKAEFIPSLICSYVYRNDIDNLNMLVDKKVDIHSVDHNLRSPLHICACEGNMRLCKWLVEDCKVNVNVVDSFGGTPLFDAFWHGHFDLLQFLYTHGARMPACKEKELAFYLNAFVYEGNLEAIQCLITCGFDPNIGDYNGRNALHLAVITNQFNIVRYLVEETCARLDVADCFQQTPIEYASHLPNLLIADYLSHERDNSIPVKMPTEKLMHLETVVISGSDNKKQNKEEEEEEKTFSMSLQESLLPALFSMNTVHDDIKTISNFLEQFPHLNVLECVDYDFRSVAHVAAVKGQLENIRLFSQHCDSSHFKWIMNREDRWGLSPIDEACRRGHSSICSFVNEHLVSQNDTTHREMPQLPESKFENNIIVRLLRKWKKIFRFSILAAWGVAEQIDGLFTRGYFNSTEIYADYDGRTPMHSAVANGHMNVVKVLLRYGYDGTTYKDRWGNYPIDEARRNQFYEIVDELEQPRVGQNFRECDHVRWSGAPSLILNIPMLFFCLFFHPMIQILFYCSCDQPLHIWNIEQHIQSIDQPIPININDDEEETSGNSGNKKRHHKPRPN</sequence>
<dbReference type="GO" id="GO:0015204">
    <property type="term" value="F:urea transmembrane transporter activity"/>
    <property type="evidence" value="ECO:0007669"/>
    <property type="project" value="InterPro"/>
</dbReference>
<feature type="transmembrane region" description="Helical" evidence="10">
    <location>
        <begin position="397"/>
        <end position="415"/>
    </location>
</feature>
<dbReference type="InterPro" id="IPR029020">
    <property type="entry name" value="Ammonium/urea_transptr"/>
</dbReference>
<dbReference type="PANTHER" id="PTHR10464:SF4">
    <property type="entry name" value="UREA TRANSPORTER"/>
    <property type="match status" value="1"/>
</dbReference>
<feature type="compositionally biased region" description="Basic residues" evidence="9">
    <location>
        <begin position="1089"/>
        <end position="1099"/>
    </location>
</feature>
<dbReference type="PANTHER" id="PTHR10464">
    <property type="entry name" value="UREA TRANSPORTER"/>
    <property type="match status" value="1"/>
</dbReference>
<dbReference type="SMART" id="SM00248">
    <property type="entry name" value="ANK"/>
    <property type="match status" value="8"/>
</dbReference>
<feature type="transmembrane region" description="Helical" evidence="10">
    <location>
        <begin position="293"/>
        <end position="315"/>
    </location>
</feature>
<protein>
    <submittedName>
        <fullName evidence="11">Uncharacterized protein</fullName>
    </submittedName>
</protein>
<comment type="subcellular location">
    <subcellularLocation>
        <location evidence="1">Cell membrane</location>
        <topology evidence="1">Multi-pass membrane protein</topology>
    </subcellularLocation>
</comment>
<dbReference type="PROSITE" id="PS50297">
    <property type="entry name" value="ANK_REP_REGION"/>
    <property type="match status" value="2"/>
</dbReference>
<feature type="region of interest" description="Disordered" evidence="9">
    <location>
        <begin position="71"/>
        <end position="101"/>
    </location>
</feature>